<dbReference type="Proteomes" id="UP000552700">
    <property type="component" value="Unassembled WGS sequence"/>
</dbReference>
<evidence type="ECO:0000256" key="13">
    <source>
        <dbReference type="SAM" id="SignalP"/>
    </source>
</evidence>
<keyword evidence="3 11" id="KW-1134">Transmembrane beta strand</keyword>
<keyword evidence="7" id="KW-0406">Ion transport</keyword>
<evidence type="ECO:0000256" key="4">
    <source>
        <dbReference type="ARBA" id="ARBA00022496"/>
    </source>
</evidence>
<comment type="subcellular location">
    <subcellularLocation>
        <location evidence="1 11">Cell outer membrane</location>
        <topology evidence="1 11">Multi-pass membrane protein</topology>
    </subcellularLocation>
</comment>
<sequence length="787" mass="84752">MKMRALTTATAMVTPFLLAAVPAHAQDSEAQEIIVTAQKREQALIDVPAAITAIGGDQLRATGTASFPAVAQQVPGFTVEYERGKNATPSFNIRGVAGDGLGSRLNESSVAIYTDDVYLGDENMLNGQIFDVQRVEILRGPQGTLFGRNTTAGLVHFVSQSPTDEVSGYGSVGYGQNDDVTLEGAISGGLASNVRARVSGKWNRNDGNYRNKYLGAGQNGVPKRLGATNIWGIRGILDVDLGERTTIRLIGAYSNNDSQVTPFNMVGSLKPGTTIKRPYTRADQCSASDIFDGNCVGQSQLFGSLPNAGREAGAALTAKTADQLRANGDGGLVTLKLTHEFEWATLTSIANYATNNFHIGLDGGRFTPSVLPGNPLTTAVDPYITVDRKNKAHQYSEELRLNGATDSFSWVVGAFYYTDSKSSQTITGFPLARSLVYAIGAVDSHSYALFGQLDNHLSETISVSIGGRYTSDKRELKTGVTYNAFSVPQGGFQDVRANMIAAGLPVKSNTRDFTGSLGVKWKPSSTASYYLNYSRGIKGAGFNTGWNPGNSVAANNRLTGPVPQEILDSFEIGAKNRLFDRKLSINTALFFYQYQGKQQAISVLDTTTGIATFNYIGSGDAQVWGAETEIGFKPNPHWDFNLSGSVLGNKITKSSIVTPDNFGVPTRLQGKHLYNTPTWTFNAVVAYHLPIETLGEFTLQTEVNGVSSRNYSIVNDPLSTVPSVVLANLRLLWQSPNGMYNAQVFVTNLFDTPSVLRLSDNTTSNFGTEGITEGEGRLWGIRMGLKF</sequence>
<evidence type="ECO:0000256" key="1">
    <source>
        <dbReference type="ARBA" id="ARBA00004571"/>
    </source>
</evidence>
<dbReference type="SUPFAM" id="SSF56935">
    <property type="entry name" value="Porins"/>
    <property type="match status" value="1"/>
</dbReference>
<evidence type="ECO:0000259" key="15">
    <source>
        <dbReference type="Pfam" id="PF07715"/>
    </source>
</evidence>
<dbReference type="Gene3D" id="2.40.170.20">
    <property type="entry name" value="TonB-dependent receptor, beta-barrel domain"/>
    <property type="match status" value="1"/>
</dbReference>
<keyword evidence="17" id="KW-1185">Reference proteome</keyword>
<feature type="domain" description="TonB-dependent receptor-like beta-barrel" evidence="14">
    <location>
        <begin position="325"/>
        <end position="749"/>
    </location>
</feature>
<evidence type="ECO:0000313" key="17">
    <source>
        <dbReference type="Proteomes" id="UP000552700"/>
    </source>
</evidence>
<evidence type="ECO:0000256" key="2">
    <source>
        <dbReference type="ARBA" id="ARBA00022448"/>
    </source>
</evidence>
<dbReference type="InterPro" id="IPR039426">
    <property type="entry name" value="TonB-dep_rcpt-like"/>
</dbReference>
<evidence type="ECO:0000256" key="12">
    <source>
        <dbReference type="RuleBase" id="RU003357"/>
    </source>
</evidence>
<protein>
    <submittedName>
        <fullName evidence="16">Iron complex outermembrane receptor protein</fullName>
    </submittedName>
</protein>
<dbReference type="Pfam" id="PF00593">
    <property type="entry name" value="TonB_dep_Rec_b-barrel"/>
    <property type="match status" value="1"/>
</dbReference>
<feature type="domain" description="TonB-dependent receptor plug" evidence="15">
    <location>
        <begin position="45"/>
        <end position="153"/>
    </location>
</feature>
<dbReference type="InterPro" id="IPR000531">
    <property type="entry name" value="Beta-barrel_TonB"/>
</dbReference>
<name>A0A841J1H1_9SPHN</name>
<keyword evidence="9 11" id="KW-0472">Membrane</keyword>
<dbReference type="Pfam" id="PF07715">
    <property type="entry name" value="Plug"/>
    <property type="match status" value="1"/>
</dbReference>
<evidence type="ECO:0000256" key="5">
    <source>
        <dbReference type="ARBA" id="ARBA00022692"/>
    </source>
</evidence>
<keyword evidence="8 12" id="KW-0798">TonB box</keyword>
<evidence type="ECO:0000256" key="8">
    <source>
        <dbReference type="ARBA" id="ARBA00023077"/>
    </source>
</evidence>
<dbReference type="AlphaFoldDB" id="A0A841J1H1"/>
<evidence type="ECO:0000256" key="7">
    <source>
        <dbReference type="ARBA" id="ARBA00023065"/>
    </source>
</evidence>
<accession>A0A841J1H1</accession>
<dbReference type="GO" id="GO:0006826">
    <property type="term" value="P:iron ion transport"/>
    <property type="evidence" value="ECO:0007669"/>
    <property type="project" value="UniProtKB-KW"/>
</dbReference>
<proteinExistence type="inferred from homology"/>
<dbReference type="EMBL" id="JACIJP010000001">
    <property type="protein sequence ID" value="MBB6123376.1"/>
    <property type="molecule type" value="Genomic_DNA"/>
</dbReference>
<evidence type="ECO:0000256" key="6">
    <source>
        <dbReference type="ARBA" id="ARBA00023004"/>
    </source>
</evidence>
<feature type="chain" id="PRO_5033012285" evidence="13">
    <location>
        <begin position="26"/>
        <end position="787"/>
    </location>
</feature>
<organism evidence="16 17">
    <name type="scientific">Sphingobium subterraneum</name>
    <dbReference type="NCBI Taxonomy" id="627688"/>
    <lineage>
        <taxon>Bacteria</taxon>
        <taxon>Pseudomonadati</taxon>
        <taxon>Pseudomonadota</taxon>
        <taxon>Alphaproteobacteria</taxon>
        <taxon>Sphingomonadales</taxon>
        <taxon>Sphingomonadaceae</taxon>
        <taxon>Sphingobium</taxon>
    </lineage>
</organism>
<evidence type="ECO:0000256" key="3">
    <source>
        <dbReference type="ARBA" id="ARBA00022452"/>
    </source>
</evidence>
<dbReference type="PANTHER" id="PTHR32552:SF81">
    <property type="entry name" value="TONB-DEPENDENT OUTER MEMBRANE RECEPTOR"/>
    <property type="match status" value="1"/>
</dbReference>
<keyword evidence="4" id="KW-0410">Iron transport</keyword>
<reference evidence="16 17" key="1">
    <citation type="submission" date="2020-08" db="EMBL/GenBank/DDBJ databases">
        <title>Genomic Encyclopedia of Type Strains, Phase IV (KMG-IV): sequencing the most valuable type-strain genomes for metagenomic binning, comparative biology and taxonomic classification.</title>
        <authorList>
            <person name="Goeker M."/>
        </authorList>
    </citation>
    <scope>NUCLEOTIDE SEQUENCE [LARGE SCALE GENOMIC DNA]</scope>
    <source>
        <strain evidence="16 17">DSM 102255</strain>
    </source>
</reference>
<dbReference type="PROSITE" id="PS52016">
    <property type="entry name" value="TONB_DEPENDENT_REC_3"/>
    <property type="match status" value="1"/>
</dbReference>
<evidence type="ECO:0000256" key="10">
    <source>
        <dbReference type="ARBA" id="ARBA00023237"/>
    </source>
</evidence>
<evidence type="ECO:0000313" key="16">
    <source>
        <dbReference type="EMBL" id="MBB6123376.1"/>
    </source>
</evidence>
<feature type="signal peptide" evidence="13">
    <location>
        <begin position="1"/>
        <end position="25"/>
    </location>
</feature>
<keyword evidence="5 11" id="KW-0812">Transmembrane</keyword>
<dbReference type="RefSeq" id="WP_184078237.1">
    <property type="nucleotide sequence ID" value="NZ_JACIJP010000001.1"/>
</dbReference>
<comment type="caution">
    <text evidence="16">The sequence shown here is derived from an EMBL/GenBank/DDBJ whole genome shotgun (WGS) entry which is preliminary data.</text>
</comment>
<keyword evidence="13" id="KW-0732">Signal</keyword>
<keyword evidence="6" id="KW-0408">Iron</keyword>
<dbReference type="GO" id="GO:0009279">
    <property type="term" value="C:cell outer membrane"/>
    <property type="evidence" value="ECO:0007669"/>
    <property type="project" value="UniProtKB-SubCell"/>
</dbReference>
<keyword evidence="16" id="KW-0675">Receptor</keyword>
<evidence type="ECO:0000256" key="11">
    <source>
        <dbReference type="PROSITE-ProRule" id="PRU01360"/>
    </source>
</evidence>
<evidence type="ECO:0000256" key="9">
    <source>
        <dbReference type="ARBA" id="ARBA00023136"/>
    </source>
</evidence>
<gene>
    <name evidence="16" type="ORF">FHS92_001083</name>
</gene>
<evidence type="ECO:0000259" key="14">
    <source>
        <dbReference type="Pfam" id="PF00593"/>
    </source>
</evidence>
<dbReference type="InterPro" id="IPR036942">
    <property type="entry name" value="Beta-barrel_TonB_sf"/>
</dbReference>
<keyword evidence="10 11" id="KW-0998">Cell outer membrane</keyword>
<keyword evidence="2 11" id="KW-0813">Transport</keyword>
<dbReference type="PANTHER" id="PTHR32552">
    <property type="entry name" value="FERRICHROME IRON RECEPTOR-RELATED"/>
    <property type="match status" value="1"/>
</dbReference>
<dbReference type="InterPro" id="IPR012910">
    <property type="entry name" value="Plug_dom"/>
</dbReference>
<comment type="similarity">
    <text evidence="11 12">Belongs to the TonB-dependent receptor family.</text>
</comment>